<dbReference type="Gramene" id="PNT63184">
    <property type="protein sequence ID" value="PNT63184"/>
    <property type="gene ID" value="BRADI_4g12755v3"/>
</dbReference>
<organism evidence="2">
    <name type="scientific">Brachypodium distachyon</name>
    <name type="common">Purple false brome</name>
    <name type="synonym">Trachynia distachya</name>
    <dbReference type="NCBI Taxonomy" id="15368"/>
    <lineage>
        <taxon>Eukaryota</taxon>
        <taxon>Viridiplantae</taxon>
        <taxon>Streptophyta</taxon>
        <taxon>Embryophyta</taxon>
        <taxon>Tracheophyta</taxon>
        <taxon>Spermatophyta</taxon>
        <taxon>Magnoliopsida</taxon>
        <taxon>Liliopsida</taxon>
        <taxon>Poales</taxon>
        <taxon>Poaceae</taxon>
        <taxon>BOP clade</taxon>
        <taxon>Pooideae</taxon>
        <taxon>Stipodae</taxon>
        <taxon>Brachypodieae</taxon>
        <taxon>Brachypodium</taxon>
    </lineage>
</organism>
<proteinExistence type="predicted"/>
<dbReference type="InParanoid" id="A0A2K2CMC3"/>
<evidence type="ECO:0000313" key="3">
    <source>
        <dbReference type="EnsemblPlants" id="PNT63184"/>
    </source>
</evidence>
<dbReference type="ExpressionAtlas" id="A0A2K2CMC3">
    <property type="expression patterns" value="baseline"/>
</dbReference>
<dbReference type="AlphaFoldDB" id="A0A2K2CMC3"/>
<dbReference type="EMBL" id="CM000883">
    <property type="protein sequence ID" value="PNT63184.1"/>
    <property type="molecule type" value="Genomic_DNA"/>
</dbReference>
<protein>
    <recommendedName>
        <fullName evidence="1">F-box protein AT5G49610-like beta-propeller domain-containing protein</fullName>
    </recommendedName>
</protein>
<sequence>MGLRVDVRAGLGSRCRTARGELGPSQTGIHPGTGLLPAVRIEPPTAVGACAPTNPPSPLAIPDRPTMDFLPSPAAAAALVSKVLDDDNLLRVGLPTTLARAALVCKRWFHNAANRAFLRQFRQRHPPRLLGLYVNGVFFTDTPESAKVLPRFVPLLTQTQEPELASVLRRMATLSLDTINRIMIEQCRNDSVFISRFQNHKYTYEVHNPLFPDRGVVVLPAPTRAMTDDSHKPTFSCFLSTGGDGCLSYMWMAMEINVIVGRSTAKVHMLPKPLLINYRIYMAGGTCNDILVLDLASSSFFTIQLPEGVEWSSGYKYGMGFHSRDAVFSRADDSGVYLIDLKELQFRIWLHKDDNWLLVDTICLRQMCAAFQMSDVMVEDEHTTAVSITQVGDNAEFVFLQMGPYTLYLDIRRRVLRKVYDEMTEKDRYVGHIHPCMMIWPPAFSVLKDDSTRFVFGLWVITALV</sequence>
<dbReference type="Pfam" id="PF23635">
    <property type="entry name" value="Beta-prop_AT5G49610-like"/>
    <property type="match status" value="2"/>
</dbReference>
<evidence type="ECO:0000313" key="2">
    <source>
        <dbReference type="EMBL" id="PNT63184.1"/>
    </source>
</evidence>
<evidence type="ECO:0000313" key="4">
    <source>
        <dbReference type="Proteomes" id="UP000008810"/>
    </source>
</evidence>
<dbReference type="InterPro" id="IPR056594">
    <property type="entry name" value="AT5G49610-like_b-prop"/>
</dbReference>
<dbReference type="InterPro" id="IPR036047">
    <property type="entry name" value="F-box-like_dom_sf"/>
</dbReference>
<reference evidence="2 3" key="1">
    <citation type="journal article" date="2010" name="Nature">
        <title>Genome sequencing and analysis of the model grass Brachypodium distachyon.</title>
        <authorList>
            <consortium name="International Brachypodium Initiative"/>
        </authorList>
    </citation>
    <scope>NUCLEOTIDE SEQUENCE [LARGE SCALE GENOMIC DNA]</scope>
    <source>
        <strain evidence="2 3">Bd21</strain>
    </source>
</reference>
<evidence type="ECO:0000259" key="1">
    <source>
        <dbReference type="Pfam" id="PF23635"/>
    </source>
</evidence>
<dbReference type="OrthoDB" id="592687at2759"/>
<keyword evidence="4" id="KW-1185">Reference proteome</keyword>
<gene>
    <name evidence="2" type="ORF">BRADI_4g12755v3</name>
</gene>
<dbReference type="Proteomes" id="UP000008810">
    <property type="component" value="Chromosome 4"/>
</dbReference>
<dbReference type="FunCoup" id="A0A2K2CMC3">
    <property type="interactions" value="813"/>
</dbReference>
<feature type="domain" description="F-box protein AT5G49610-like beta-propeller" evidence="1">
    <location>
        <begin position="272"/>
        <end position="444"/>
    </location>
</feature>
<dbReference type="EnsemblPlants" id="PNT63184">
    <property type="protein sequence ID" value="PNT63184"/>
    <property type="gene ID" value="BRADI_4g12755v3"/>
</dbReference>
<reference evidence="2" key="2">
    <citation type="submission" date="2017-06" db="EMBL/GenBank/DDBJ databases">
        <title>WGS assembly of Brachypodium distachyon.</title>
        <authorList>
            <consortium name="The International Brachypodium Initiative"/>
            <person name="Lucas S."/>
            <person name="Harmon-Smith M."/>
            <person name="Lail K."/>
            <person name="Tice H."/>
            <person name="Grimwood J."/>
            <person name="Bruce D."/>
            <person name="Barry K."/>
            <person name="Shu S."/>
            <person name="Lindquist E."/>
            <person name="Wang M."/>
            <person name="Pitluck S."/>
            <person name="Vogel J.P."/>
            <person name="Garvin D.F."/>
            <person name="Mockler T.C."/>
            <person name="Schmutz J."/>
            <person name="Rokhsar D."/>
            <person name="Bevan M.W."/>
        </authorList>
    </citation>
    <scope>NUCLEOTIDE SEQUENCE</scope>
    <source>
        <strain evidence="2">Bd21</strain>
    </source>
</reference>
<feature type="domain" description="F-box protein AT5G49610-like beta-propeller" evidence="1">
    <location>
        <begin position="184"/>
        <end position="270"/>
    </location>
</feature>
<dbReference type="SUPFAM" id="SSF81383">
    <property type="entry name" value="F-box domain"/>
    <property type="match status" value="1"/>
</dbReference>
<name>A0A2K2CMC3_BRADI</name>
<reference evidence="3" key="3">
    <citation type="submission" date="2018-08" db="UniProtKB">
        <authorList>
            <consortium name="EnsemblPlants"/>
        </authorList>
    </citation>
    <scope>IDENTIFICATION</scope>
    <source>
        <strain evidence="3">cv. Bd21</strain>
    </source>
</reference>
<dbReference type="PANTHER" id="PTHR33207">
    <property type="entry name" value="F-BOX DOMAIN CONTAINING PROTEIN-RELATED"/>
    <property type="match status" value="1"/>
</dbReference>
<accession>A0A2K2CMC3</accession>